<evidence type="ECO:0000256" key="3">
    <source>
        <dbReference type="ARBA" id="ARBA00022801"/>
    </source>
</evidence>
<feature type="region of interest" description="Disordered" evidence="9">
    <location>
        <begin position="107"/>
        <end position="128"/>
    </location>
</feature>
<dbReference type="Gene3D" id="1.10.3210.10">
    <property type="entry name" value="Hypothetical protein af1432"/>
    <property type="match status" value="1"/>
</dbReference>
<comment type="caution">
    <text evidence="11">The sequence shown here is derived from an EMBL/GenBank/DDBJ whole genome shotgun (WGS) entry which is preliminary data.</text>
</comment>
<accession>A0A415HAE1</accession>
<dbReference type="GO" id="GO:0006402">
    <property type="term" value="P:mRNA catabolic process"/>
    <property type="evidence" value="ECO:0007669"/>
    <property type="project" value="UniProtKB-UniRule"/>
</dbReference>
<dbReference type="EMBL" id="QRPD01000002">
    <property type="protein sequence ID" value="RHL89904.1"/>
    <property type="molecule type" value="Genomic_DNA"/>
</dbReference>
<dbReference type="GO" id="GO:0005886">
    <property type="term" value="C:plasma membrane"/>
    <property type="evidence" value="ECO:0007669"/>
    <property type="project" value="UniProtKB-UniRule"/>
</dbReference>
<dbReference type="Pfam" id="PF00013">
    <property type="entry name" value="KH_1"/>
    <property type="match status" value="1"/>
</dbReference>
<dbReference type="Proteomes" id="UP000284152">
    <property type="component" value="Unassembled WGS sequence"/>
</dbReference>
<dbReference type="PROSITE" id="PS50084">
    <property type="entry name" value="KH_TYPE_1"/>
    <property type="match status" value="1"/>
</dbReference>
<dbReference type="Gene3D" id="3.30.1370.10">
    <property type="entry name" value="K Homology domain, type 1"/>
    <property type="match status" value="1"/>
</dbReference>
<proteinExistence type="inferred from homology"/>
<evidence type="ECO:0000256" key="4">
    <source>
        <dbReference type="ARBA" id="ARBA00022884"/>
    </source>
</evidence>
<dbReference type="PROSITE" id="PS51831">
    <property type="entry name" value="HD"/>
    <property type="match status" value="1"/>
</dbReference>
<dbReference type="SUPFAM" id="SSF109604">
    <property type="entry name" value="HD-domain/PDEase-like"/>
    <property type="match status" value="1"/>
</dbReference>
<evidence type="ECO:0000256" key="6">
    <source>
        <dbReference type="ARBA" id="ARBA00073072"/>
    </source>
</evidence>
<evidence type="ECO:0000256" key="9">
    <source>
        <dbReference type="SAM" id="MobiDB-lite"/>
    </source>
</evidence>
<keyword evidence="1 7" id="KW-0540">Nuclease</keyword>
<dbReference type="Pfam" id="PF01966">
    <property type="entry name" value="HD"/>
    <property type="match status" value="1"/>
</dbReference>
<evidence type="ECO:0000256" key="7">
    <source>
        <dbReference type="HAMAP-Rule" id="MF_00335"/>
    </source>
</evidence>
<dbReference type="RefSeq" id="WP_117656891.1">
    <property type="nucleotide sequence ID" value="NZ_JAAIOF010000002.1"/>
</dbReference>
<dbReference type="FunFam" id="1.10.3210.10:FF:000003">
    <property type="entry name" value="Ribonuclease Y"/>
    <property type="match status" value="1"/>
</dbReference>
<dbReference type="GO" id="GO:0003723">
    <property type="term" value="F:RNA binding"/>
    <property type="evidence" value="ECO:0007669"/>
    <property type="project" value="UniProtKB-UniRule"/>
</dbReference>
<dbReference type="InterPro" id="IPR017705">
    <property type="entry name" value="Ribonuclease_Y"/>
</dbReference>
<gene>
    <name evidence="7 11" type="primary">rny</name>
    <name evidence="11" type="ORF">DW054_02200</name>
    <name evidence="12" type="ORF">DWZ98_03625</name>
</gene>
<dbReference type="CDD" id="cd00077">
    <property type="entry name" value="HDc"/>
    <property type="match status" value="1"/>
</dbReference>
<reference evidence="13 14" key="1">
    <citation type="submission" date="2018-08" db="EMBL/GenBank/DDBJ databases">
        <title>A genome reference for cultivated species of the human gut microbiota.</title>
        <authorList>
            <person name="Zou Y."/>
            <person name="Xue W."/>
            <person name="Luo G."/>
        </authorList>
    </citation>
    <scope>NUCLEOTIDE SEQUENCE [LARGE SCALE GENOMIC DNA]</scope>
    <source>
        <strain evidence="12 13">AF36-1BH</strain>
        <strain evidence="11 14">AF42-21</strain>
    </source>
</reference>
<dbReference type="Proteomes" id="UP000283325">
    <property type="component" value="Unassembled WGS sequence"/>
</dbReference>
<evidence type="ECO:0000313" key="11">
    <source>
        <dbReference type="EMBL" id="RHK65503.1"/>
    </source>
</evidence>
<feature type="domain" description="HD" evidence="10">
    <location>
        <begin position="333"/>
        <end position="426"/>
    </location>
</feature>
<evidence type="ECO:0000256" key="8">
    <source>
        <dbReference type="NCBIfam" id="TIGR03319"/>
    </source>
</evidence>
<keyword evidence="2 7" id="KW-0255">Endonuclease</keyword>
<dbReference type="PANTHER" id="PTHR12826">
    <property type="entry name" value="RIBONUCLEASE Y"/>
    <property type="match status" value="1"/>
</dbReference>
<dbReference type="Pfam" id="PF12072">
    <property type="entry name" value="RNase_Y_N"/>
    <property type="match status" value="1"/>
</dbReference>
<dbReference type="NCBIfam" id="TIGR03319">
    <property type="entry name" value="RNase_Y"/>
    <property type="match status" value="1"/>
</dbReference>
<dbReference type="SUPFAM" id="SSF54791">
    <property type="entry name" value="Eukaryotic type KH-domain (KH-domain type I)"/>
    <property type="match status" value="1"/>
</dbReference>
<comment type="function">
    <text evidence="7">Endoribonuclease that initiates mRNA decay.</text>
</comment>
<evidence type="ECO:0000313" key="14">
    <source>
        <dbReference type="Proteomes" id="UP000284152"/>
    </source>
</evidence>
<dbReference type="InterPro" id="IPR003607">
    <property type="entry name" value="HD/PDEase_dom"/>
</dbReference>
<name>A0A415HAE1_9FIRM</name>
<dbReference type="EMBL" id="QRNS01000003">
    <property type="protein sequence ID" value="RHK65503.1"/>
    <property type="molecule type" value="Genomic_DNA"/>
</dbReference>
<dbReference type="InterPro" id="IPR004088">
    <property type="entry name" value="KH_dom_type_1"/>
</dbReference>
<evidence type="ECO:0000313" key="13">
    <source>
        <dbReference type="Proteomes" id="UP000283325"/>
    </source>
</evidence>
<evidence type="ECO:0000259" key="10">
    <source>
        <dbReference type="PROSITE" id="PS51831"/>
    </source>
</evidence>
<dbReference type="InterPro" id="IPR036612">
    <property type="entry name" value="KH_dom_type_1_sf"/>
</dbReference>
<dbReference type="EC" id="3.1.-.-" evidence="7 8"/>
<dbReference type="InterPro" id="IPR022711">
    <property type="entry name" value="RNase_Y_N"/>
</dbReference>
<dbReference type="InterPro" id="IPR004087">
    <property type="entry name" value="KH_dom"/>
</dbReference>
<keyword evidence="4 7" id="KW-0694">RNA-binding</keyword>
<dbReference type="CDD" id="cd22431">
    <property type="entry name" value="KH-I_RNaseY"/>
    <property type="match status" value="1"/>
</dbReference>
<dbReference type="InterPro" id="IPR006675">
    <property type="entry name" value="HDIG_dom"/>
</dbReference>
<evidence type="ECO:0000256" key="2">
    <source>
        <dbReference type="ARBA" id="ARBA00022759"/>
    </source>
</evidence>
<evidence type="ECO:0000256" key="5">
    <source>
        <dbReference type="ARBA" id="ARBA00061537"/>
    </source>
</evidence>
<dbReference type="GO" id="GO:0004521">
    <property type="term" value="F:RNA endonuclease activity"/>
    <property type="evidence" value="ECO:0007669"/>
    <property type="project" value="UniProtKB-UniRule"/>
</dbReference>
<evidence type="ECO:0000256" key="1">
    <source>
        <dbReference type="ARBA" id="ARBA00022722"/>
    </source>
</evidence>
<evidence type="ECO:0000313" key="12">
    <source>
        <dbReference type="EMBL" id="RHL89904.1"/>
    </source>
</evidence>
<organism evidence="11 14">
    <name type="scientific">Dorea formicigenerans</name>
    <dbReference type="NCBI Taxonomy" id="39486"/>
    <lineage>
        <taxon>Bacteria</taxon>
        <taxon>Bacillati</taxon>
        <taxon>Bacillota</taxon>
        <taxon>Clostridia</taxon>
        <taxon>Lachnospirales</taxon>
        <taxon>Lachnospiraceae</taxon>
        <taxon>Dorea</taxon>
    </lineage>
</organism>
<dbReference type="HAMAP" id="MF_00335">
    <property type="entry name" value="RNase_Y"/>
    <property type="match status" value="1"/>
</dbReference>
<dbReference type="AlphaFoldDB" id="A0A415HAE1"/>
<protein>
    <recommendedName>
        <fullName evidence="6 7">Ribonuclease Y</fullName>
        <shortName evidence="7">RNase Y</shortName>
        <ecNumber evidence="7 8">3.1.-.-</ecNumber>
    </recommendedName>
</protein>
<sequence>MPIGIVIAVAVVLVIVSAVISHFVTVSNLKKNAESKIGNAESKAREIIDDAVKTAEAKKKESLLEIKEESIKNKNELERESKERRSELQRYEKRVLSKEEALDKRSEAIEKREASFTAKEEQLKQREKKVDELSQQRVQELERISGLTSEQAKEYLLKTVEEDVKHDTAKMIKEMEAQAKEEADKKAKECVVTAIQRCAADHVAETTISVVQLPNDEMKGRIIGREGRNIRTLETLTGVELIIDDTPEAVVLSGFDPIRREVARIALEKLIVDGRIHPARIEEMVEKAQKEVDSMIREEGESAALEVGVHGIHPELIKLLGRMKFRTSYGQNALKHSIEVAQLSGLLAGEIGLDVRVAKRAGLLHDIGKSIDHDVEGSHIQIGVDLCRKYKESATVINAVEAHHGDVEPESLIACVVQAADTISAARPGARRETLETYTNRLKQLEDIANQFKGVEKSFAIQAGREIRIMVVPEQVSDADMVLLARDIAKQVEFELEYPGQIKVNVIRESRVTDYAK</sequence>
<dbReference type="PANTHER" id="PTHR12826:SF15">
    <property type="entry name" value="RIBONUCLEASE Y"/>
    <property type="match status" value="1"/>
</dbReference>
<keyword evidence="3 7" id="KW-0378">Hydrolase</keyword>
<dbReference type="GO" id="GO:0016787">
    <property type="term" value="F:hydrolase activity"/>
    <property type="evidence" value="ECO:0007669"/>
    <property type="project" value="UniProtKB-KW"/>
</dbReference>
<dbReference type="InterPro" id="IPR006674">
    <property type="entry name" value="HD_domain"/>
</dbReference>
<dbReference type="NCBIfam" id="TIGR00277">
    <property type="entry name" value="HDIG"/>
    <property type="match status" value="1"/>
</dbReference>
<dbReference type="FunFam" id="3.30.1370.10:FF:000006">
    <property type="entry name" value="Ribonuclease Y"/>
    <property type="match status" value="1"/>
</dbReference>
<comment type="similarity">
    <text evidence="5 7">Belongs to the RNase Y family.</text>
</comment>
<dbReference type="SMART" id="SM00322">
    <property type="entry name" value="KH"/>
    <property type="match status" value="1"/>
</dbReference>
<dbReference type="SMART" id="SM00471">
    <property type="entry name" value="HDc"/>
    <property type="match status" value="1"/>
</dbReference>